<dbReference type="KEGG" id="dfa:DFA_01028"/>
<dbReference type="OrthoDB" id="7462577at2759"/>
<accession>F4PV37</accession>
<dbReference type="InterPro" id="IPR024567">
    <property type="entry name" value="RNase_HII/HIII_dom"/>
</dbReference>
<evidence type="ECO:0000256" key="9">
    <source>
        <dbReference type="RuleBase" id="RU003515"/>
    </source>
</evidence>
<dbReference type="GO" id="GO:0006298">
    <property type="term" value="P:mismatch repair"/>
    <property type="evidence" value="ECO:0007669"/>
    <property type="project" value="TreeGrafter"/>
</dbReference>
<reference evidence="13" key="1">
    <citation type="journal article" date="2011" name="Genome Res.">
        <title>Phylogeny-wide analysis of social amoeba genomes highlights ancient origins for complex intercellular communication.</title>
        <authorList>
            <person name="Heidel A.J."/>
            <person name="Lawal H.M."/>
            <person name="Felder M."/>
            <person name="Schilde C."/>
            <person name="Helps N.R."/>
            <person name="Tunggal B."/>
            <person name="Rivero F."/>
            <person name="John U."/>
            <person name="Schleicher M."/>
            <person name="Eichinger L."/>
            <person name="Platzer M."/>
            <person name="Noegel A.A."/>
            <person name="Schaap P."/>
            <person name="Gloeckner G."/>
        </authorList>
    </citation>
    <scope>NUCLEOTIDE SEQUENCE [LARGE SCALE GENOMIC DNA]</scope>
    <source>
        <strain evidence="13">SH3</strain>
    </source>
</reference>
<dbReference type="OMA" id="REECRFF"/>
<protein>
    <recommendedName>
        <fullName evidence="9">Ribonuclease</fullName>
        <ecNumber evidence="9">3.1.26.4</ecNumber>
    </recommendedName>
</protein>
<comment type="similarity">
    <text evidence="3">Belongs to the RNase HII family. Eukaryotic subfamily.</text>
</comment>
<dbReference type="STRING" id="1054147.F4PV37"/>
<keyword evidence="5 8" id="KW-0479">Metal-binding</keyword>
<dbReference type="NCBIfam" id="TIGR00729">
    <property type="entry name" value="ribonuclease HII"/>
    <property type="match status" value="1"/>
</dbReference>
<keyword evidence="4 8" id="KW-0540">Nuclease</keyword>
<dbReference type="InterPro" id="IPR012337">
    <property type="entry name" value="RNaseH-like_sf"/>
</dbReference>
<feature type="binding site" evidence="8">
    <location>
        <position position="156"/>
    </location>
    <ligand>
        <name>a divalent metal cation</name>
        <dbReference type="ChEBI" id="CHEBI:60240"/>
    </ligand>
</feature>
<dbReference type="GeneID" id="14873999"/>
<evidence type="ECO:0000256" key="6">
    <source>
        <dbReference type="ARBA" id="ARBA00022759"/>
    </source>
</evidence>
<dbReference type="EMBL" id="GL883010">
    <property type="protein sequence ID" value="EGG21153.1"/>
    <property type="molecule type" value="Genomic_DNA"/>
</dbReference>
<evidence type="ECO:0000256" key="7">
    <source>
        <dbReference type="ARBA" id="ARBA00022801"/>
    </source>
</evidence>
<dbReference type="Gene3D" id="3.30.420.10">
    <property type="entry name" value="Ribonuclease H-like superfamily/Ribonuclease H"/>
    <property type="match status" value="1"/>
</dbReference>
<dbReference type="GO" id="GO:0032299">
    <property type="term" value="C:ribonuclease H2 complex"/>
    <property type="evidence" value="ECO:0007669"/>
    <property type="project" value="TreeGrafter"/>
</dbReference>
<dbReference type="CDD" id="cd07181">
    <property type="entry name" value="RNase_HII_eukaryota_like"/>
    <property type="match status" value="1"/>
</dbReference>
<evidence type="ECO:0000313" key="12">
    <source>
        <dbReference type="EMBL" id="EGG21153.1"/>
    </source>
</evidence>
<dbReference type="GO" id="GO:0004523">
    <property type="term" value="F:RNA-DNA hybrid ribonuclease activity"/>
    <property type="evidence" value="ECO:0007669"/>
    <property type="project" value="UniProtKB-UniRule"/>
</dbReference>
<dbReference type="Proteomes" id="UP000007797">
    <property type="component" value="Unassembled WGS sequence"/>
</dbReference>
<keyword evidence="13" id="KW-1185">Reference proteome</keyword>
<dbReference type="EC" id="3.1.26.4" evidence="9"/>
<comment type="cofactor">
    <cofactor evidence="2">
        <name>Mg(2+)</name>
        <dbReference type="ChEBI" id="CHEBI:18420"/>
    </cofactor>
</comment>
<organism evidence="12 13">
    <name type="scientific">Cavenderia fasciculata</name>
    <name type="common">Slime mold</name>
    <name type="synonym">Dictyostelium fasciculatum</name>
    <dbReference type="NCBI Taxonomy" id="261658"/>
    <lineage>
        <taxon>Eukaryota</taxon>
        <taxon>Amoebozoa</taxon>
        <taxon>Evosea</taxon>
        <taxon>Eumycetozoa</taxon>
        <taxon>Dictyostelia</taxon>
        <taxon>Acytosteliales</taxon>
        <taxon>Cavenderiaceae</taxon>
        <taxon>Cavenderia</taxon>
    </lineage>
</organism>
<evidence type="ECO:0000256" key="1">
    <source>
        <dbReference type="ARBA" id="ARBA00000077"/>
    </source>
</evidence>
<dbReference type="SUPFAM" id="SSF53098">
    <property type="entry name" value="Ribonuclease H-like"/>
    <property type="match status" value="1"/>
</dbReference>
<proteinExistence type="inferred from homology"/>
<evidence type="ECO:0000259" key="11">
    <source>
        <dbReference type="PROSITE" id="PS51975"/>
    </source>
</evidence>
<evidence type="ECO:0000256" key="3">
    <source>
        <dbReference type="ARBA" id="ARBA00007058"/>
    </source>
</evidence>
<feature type="binding site" evidence="8">
    <location>
        <position position="48"/>
    </location>
    <ligand>
        <name>a divalent metal cation</name>
        <dbReference type="ChEBI" id="CHEBI:60240"/>
    </ligand>
</feature>
<name>F4PV37_CACFS</name>
<dbReference type="FunFam" id="3.30.420.10:FF:000016">
    <property type="entry name" value="Ribonuclease"/>
    <property type="match status" value="1"/>
</dbReference>
<comment type="catalytic activity">
    <reaction evidence="1 8 9">
        <text>Endonucleolytic cleavage to 5'-phosphomonoester.</text>
        <dbReference type="EC" id="3.1.26.4"/>
    </reaction>
</comment>
<dbReference type="InterPro" id="IPR036397">
    <property type="entry name" value="RNaseH_sf"/>
</dbReference>
<dbReference type="InterPro" id="IPR023160">
    <property type="entry name" value="RNase_HII_hlx-loop-hlx_cap_dom"/>
</dbReference>
<dbReference type="PANTHER" id="PTHR10954">
    <property type="entry name" value="RIBONUCLEASE H2 SUBUNIT A"/>
    <property type="match status" value="1"/>
</dbReference>
<feature type="region of interest" description="Disordered" evidence="10">
    <location>
        <begin position="1"/>
        <end position="35"/>
    </location>
</feature>
<dbReference type="GO" id="GO:0003723">
    <property type="term" value="F:RNA binding"/>
    <property type="evidence" value="ECO:0007669"/>
    <property type="project" value="UniProtKB-UniRule"/>
</dbReference>
<evidence type="ECO:0000256" key="4">
    <source>
        <dbReference type="ARBA" id="ARBA00022722"/>
    </source>
</evidence>
<dbReference type="RefSeq" id="XP_004359003.1">
    <property type="nucleotide sequence ID" value="XM_004358946.1"/>
</dbReference>
<evidence type="ECO:0000256" key="5">
    <source>
        <dbReference type="ARBA" id="ARBA00022723"/>
    </source>
</evidence>
<dbReference type="GO" id="GO:0043137">
    <property type="term" value="P:DNA replication, removal of RNA primer"/>
    <property type="evidence" value="ECO:0007669"/>
    <property type="project" value="TreeGrafter"/>
</dbReference>
<dbReference type="Pfam" id="PF01351">
    <property type="entry name" value="RNase_HII"/>
    <property type="match status" value="1"/>
</dbReference>
<comment type="cofactor">
    <cofactor evidence="8">
        <name>Mn(2+)</name>
        <dbReference type="ChEBI" id="CHEBI:29035"/>
    </cofactor>
    <cofactor evidence="8">
        <name>Mg(2+)</name>
        <dbReference type="ChEBI" id="CHEBI:18420"/>
    </cofactor>
    <text evidence="8">Manganese or magnesium. Binds 1 divalent metal ion per monomer in the absence of substrate. May bind a second metal ion after substrate binding.</text>
</comment>
<evidence type="ECO:0000256" key="2">
    <source>
        <dbReference type="ARBA" id="ARBA00001946"/>
    </source>
</evidence>
<dbReference type="InterPro" id="IPR004649">
    <property type="entry name" value="RNase_H2_suA"/>
</dbReference>
<dbReference type="Gene3D" id="1.10.10.460">
    <property type="entry name" value="Ribonuclease hii. Domain 2"/>
    <property type="match status" value="1"/>
</dbReference>
<dbReference type="GO" id="GO:0046872">
    <property type="term" value="F:metal ion binding"/>
    <property type="evidence" value="ECO:0007669"/>
    <property type="project" value="UniProtKB-KW"/>
</dbReference>
<feature type="domain" description="RNase H type-2" evidence="11">
    <location>
        <begin position="42"/>
        <end position="268"/>
    </location>
</feature>
<keyword evidence="7 8" id="KW-0378">Hydrolase</keyword>
<sequence length="303" mass="34177">MTDKKSTTTISNNNNNNNEQIDIHRRPPLTGDLKDGIDRKQSYIMGIDEAGRGPVLGPLVYGACFAPLKEIETIKKMKFNDSKKLTEQQREQLFIKIIKSPDVIGFVSDINTPEYLSEKMCAKMPTSLDVISHGSAFKMIRTVLDRGYNVQELYLDTVGPALKYQTKLQIAFPSIGKIVVSSKADSIYPIVSAGSIVAKVLRDVLIANTSFAAYQGVEISRDFGSGYPSDPSTKKWLREHRDNVFGYPDNIIRFSWKTTINNLASESSIHWVSLDKQSHYFSTKRKRSSFFQDNQIDNQSIDF</sequence>
<dbReference type="AlphaFoldDB" id="F4PV37"/>
<dbReference type="PROSITE" id="PS51975">
    <property type="entry name" value="RNASE_H_2"/>
    <property type="match status" value="1"/>
</dbReference>
<dbReference type="PANTHER" id="PTHR10954:SF7">
    <property type="entry name" value="RIBONUCLEASE H2 SUBUNIT A"/>
    <property type="match status" value="1"/>
</dbReference>
<evidence type="ECO:0000256" key="8">
    <source>
        <dbReference type="PROSITE-ProRule" id="PRU01319"/>
    </source>
</evidence>
<dbReference type="InterPro" id="IPR001352">
    <property type="entry name" value="RNase_HII/HIII"/>
</dbReference>
<gene>
    <name evidence="12" type="primary">rnaseh2a</name>
    <name evidence="12" type="ORF">DFA_01028</name>
</gene>
<evidence type="ECO:0000313" key="13">
    <source>
        <dbReference type="Proteomes" id="UP000007797"/>
    </source>
</evidence>
<comment type="function">
    <text evidence="9">Endonuclease that specifically degrades the RNA of RNA-DNA hybrids.</text>
</comment>
<evidence type="ECO:0000256" key="10">
    <source>
        <dbReference type="SAM" id="MobiDB-lite"/>
    </source>
</evidence>
<keyword evidence="6 8" id="KW-0255">Endonuclease</keyword>
<feature type="binding site" evidence="8">
    <location>
        <position position="49"/>
    </location>
    <ligand>
        <name>a divalent metal cation</name>
        <dbReference type="ChEBI" id="CHEBI:60240"/>
    </ligand>
</feature>
<dbReference type="FunFam" id="1.10.10.460:FF:000001">
    <property type="entry name" value="Ribonuclease"/>
    <property type="match status" value="1"/>
</dbReference>